<name>A0A3S0AGS7_9FLAO</name>
<dbReference type="PANTHER" id="PTHR37299">
    <property type="entry name" value="TRANSCRIPTIONAL REGULATOR-RELATED"/>
    <property type="match status" value="1"/>
</dbReference>
<dbReference type="EMBL" id="RQPJ01000001">
    <property type="protein sequence ID" value="RTE55481.1"/>
    <property type="molecule type" value="Genomic_DNA"/>
</dbReference>
<feature type="domain" description="Response regulatory" evidence="2">
    <location>
        <begin position="5"/>
        <end position="116"/>
    </location>
</feature>
<dbReference type="PROSITE" id="PS50930">
    <property type="entry name" value="HTH_LYTTR"/>
    <property type="match status" value="1"/>
</dbReference>
<evidence type="ECO:0000313" key="5">
    <source>
        <dbReference type="Proteomes" id="UP000267585"/>
    </source>
</evidence>
<dbReference type="Pfam" id="PF04397">
    <property type="entry name" value="LytTR"/>
    <property type="match status" value="1"/>
</dbReference>
<accession>A0A3S0AGS7</accession>
<keyword evidence="4" id="KW-0238">DNA-binding</keyword>
<gene>
    <name evidence="4" type="ORF">EHW67_02645</name>
</gene>
<dbReference type="InterPro" id="IPR007492">
    <property type="entry name" value="LytTR_DNA-bd_dom"/>
</dbReference>
<dbReference type="PROSITE" id="PS50110">
    <property type="entry name" value="RESPONSE_REGULATORY"/>
    <property type="match status" value="1"/>
</dbReference>
<dbReference type="InterPro" id="IPR046947">
    <property type="entry name" value="LytR-like"/>
</dbReference>
<reference evidence="4 5" key="1">
    <citation type="submission" date="2018-11" db="EMBL/GenBank/DDBJ databases">
        <title>Arenibacter aquaticus sp.nov., a marine bacterium isolated from surface seawater in the South China Sea.</title>
        <authorList>
            <person name="Guo J."/>
            <person name="Sun J."/>
        </authorList>
    </citation>
    <scope>NUCLEOTIDE SEQUENCE [LARGE SCALE GENOMIC DNA]</scope>
    <source>
        <strain evidence="4 5">GUO666</strain>
    </source>
</reference>
<dbReference type="Pfam" id="PF00072">
    <property type="entry name" value="Response_reg"/>
    <property type="match status" value="1"/>
</dbReference>
<comment type="caution">
    <text evidence="4">The sequence shown here is derived from an EMBL/GenBank/DDBJ whole genome shotgun (WGS) entry which is preliminary data.</text>
</comment>
<dbReference type="OrthoDB" id="2168082at2"/>
<dbReference type="InterPro" id="IPR011006">
    <property type="entry name" value="CheY-like_superfamily"/>
</dbReference>
<evidence type="ECO:0000259" key="3">
    <source>
        <dbReference type="PROSITE" id="PS50930"/>
    </source>
</evidence>
<dbReference type="Gene3D" id="2.40.50.1020">
    <property type="entry name" value="LytTr DNA-binding domain"/>
    <property type="match status" value="1"/>
</dbReference>
<evidence type="ECO:0000313" key="4">
    <source>
        <dbReference type="EMBL" id="RTE55481.1"/>
    </source>
</evidence>
<evidence type="ECO:0000259" key="2">
    <source>
        <dbReference type="PROSITE" id="PS50110"/>
    </source>
</evidence>
<dbReference type="SUPFAM" id="SSF52172">
    <property type="entry name" value="CheY-like"/>
    <property type="match status" value="1"/>
</dbReference>
<dbReference type="SMART" id="SM00850">
    <property type="entry name" value="LytTR"/>
    <property type="match status" value="1"/>
</dbReference>
<proteinExistence type="predicted"/>
<feature type="modified residue" description="4-aspartylphosphate" evidence="1">
    <location>
        <position position="56"/>
    </location>
</feature>
<dbReference type="PANTHER" id="PTHR37299:SF1">
    <property type="entry name" value="STAGE 0 SPORULATION PROTEIN A HOMOLOG"/>
    <property type="match status" value="1"/>
</dbReference>
<dbReference type="Proteomes" id="UP000267585">
    <property type="component" value="Unassembled WGS sequence"/>
</dbReference>
<sequence>MDSIKAIIIDDEPKAIQVLQRYAEETDIVEVMASFRDPVKAIGYLQQNKVDLLFLDINMPKLTGMEFLNILEQKPKVIFTTAYSEYALESYDYNNVDYLLKPISLERFLKAVAKAQNLIFPEITLRSNPPKEIERDKTIYIKSGPQLYKINTKDILYLEKEGNYLTFHTKTKKILSRQNMKDIFELLSTEEFIRVHKSYIVSKRHMEIIESHQIGIGSIKIPVGRSYREQVMKIVG</sequence>
<keyword evidence="5" id="KW-1185">Reference proteome</keyword>
<dbReference type="Gene3D" id="3.40.50.2300">
    <property type="match status" value="1"/>
</dbReference>
<dbReference type="InterPro" id="IPR001789">
    <property type="entry name" value="Sig_transdc_resp-reg_receiver"/>
</dbReference>
<dbReference type="RefSeq" id="WP_126160783.1">
    <property type="nucleotide sequence ID" value="NZ_RQPJ01000001.1"/>
</dbReference>
<dbReference type="SMART" id="SM00448">
    <property type="entry name" value="REC"/>
    <property type="match status" value="1"/>
</dbReference>
<organism evidence="4 5">
    <name type="scientific">Arenibacter aquaticus</name>
    <dbReference type="NCBI Taxonomy" id="2489054"/>
    <lineage>
        <taxon>Bacteria</taxon>
        <taxon>Pseudomonadati</taxon>
        <taxon>Bacteroidota</taxon>
        <taxon>Flavobacteriia</taxon>
        <taxon>Flavobacteriales</taxon>
        <taxon>Flavobacteriaceae</taxon>
        <taxon>Arenibacter</taxon>
    </lineage>
</organism>
<protein>
    <submittedName>
        <fullName evidence="4">DNA-binding response regulator</fullName>
    </submittedName>
</protein>
<dbReference type="AlphaFoldDB" id="A0A3S0AGS7"/>
<feature type="domain" description="HTH LytTR-type" evidence="3">
    <location>
        <begin position="139"/>
        <end position="236"/>
    </location>
</feature>
<evidence type="ECO:0000256" key="1">
    <source>
        <dbReference type="PROSITE-ProRule" id="PRU00169"/>
    </source>
</evidence>
<dbReference type="GO" id="GO:0003677">
    <property type="term" value="F:DNA binding"/>
    <property type="evidence" value="ECO:0007669"/>
    <property type="project" value="UniProtKB-KW"/>
</dbReference>
<dbReference type="GO" id="GO:0000156">
    <property type="term" value="F:phosphorelay response regulator activity"/>
    <property type="evidence" value="ECO:0007669"/>
    <property type="project" value="InterPro"/>
</dbReference>
<keyword evidence="1" id="KW-0597">Phosphoprotein</keyword>